<dbReference type="OMA" id="YNYPYVH"/>
<dbReference type="Pfam" id="PF12350">
    <property type="entry name" value="CTK3_C"/>
    <property type="match status" value="1"/>
</dbReference>
<sequence length="296" mass="34756">MDSFEAATQLSQILRNLTPSIQNLNRAARFALVNSDKEDYLLPTILDIINDSKMVLNTKSTIFQFIDVLISESFQYSLQNKYSYPYIQGLKSALPEIIQQVLPQANNSNLYNTYVCLRNISKHFKIDCSEYIDKFQCNLLTEEDISKIEGNKEFIPEKYEPSGDPLVTAWKILLEKKRQSQFERARLLKHSNPLDEIVDEDEMFNIRVKSDKSNNLLSKRQILSRMEDDREAHKRSKENLWVVNRDKNSSFITEQEFLDNYWNKYHQLNKSDHEEFLNSLSGLNKLVADSYKDKQF</sequence>
<protein>
    <submittedName>
        <fullName evidence="2">CTD kinase-I gamma subunit</fullName>
    </submittedName>
</protein>
<dbReference type="HOGENOM" id="CLU_897154_0_0_1"/>
<dbReference type="AlphaFoldDB" id="G3ALU7"/>
<dbReference type="RefSeq" id="XP_007374221.1">
    <property type="nucleotide sequence ID" value="XM_007374159.1"/>
</dbReference>
<dbReference type="GO" id="GO:0045943">
    <property type="term" value="P:positive regulation of transcription by RNA polymerase I"/>
    <property type="evidence" value="ECO:0007669"/>
    <property type="project" value="TreeGrafter"/>
</dbReference>
<dbReference type="InterPro" id="IPR024637">
    <property type="entry name" value="Ctk3_C"/>
</dbReference>
<dbReference type="EMBL" id="GL996501">
    <property type="protein sequence ID" value="EGW32706.1"/>
    <property type="molecule type" value="Genomic_DNA"/>
</dbReference>
<keyword evidence="2" id="KW-0808">Transferase</keyword>
<dbReference type="PROSITE" id="PS51391">
    <property type="entry name" value="CID"/>
    <property type="match status" value="1"/>
</dbReference>
<dbReference type="GO" id="GO:0032786">
    <property type="term" value="P:positive regulation of DNA-templated transcription, elongation"/>
    <property type="evidence" value="ECO:0007669"/>
    <property type="project" value="InterPro"/>
</dbReference>
<keyword evidence="3" id="KW-1185">Reference proteome</keyword>
<dbReference type="PANTHER" id="PTHR28291:SF1">
    <property type="entry name" value="CTD KINASE SUBUNIT GAMMA"/>
    <property type="match status" value="1"/>
</dbReference>
<dbReference type="KEGG" id="spaa:SPAPADRAFT_137052"/>
<dbReference type="GO" id="GO:0070692">
    <property type="term" value="C:CTDK-1 complex"/>
    <property type="evidence" value="ECO:0007669"/>
    <property type="project" value="InterPro"/>
</dbReference>
<dbReference type="InterPro" id="IPR024638">
    <property type="entry name" value="Ctk3_N"/>
</dbReference>
<dbReference type="GO" id="GO:0016301">
    <property type="term" value="F:kinase activity"/>
    <property type="evidence" value="ECO:0007669"/>
    <property type="project" value="UniProtKB-KW"/>
</dbReference>
<dbReference type="Proteomes" id="UP000000709">
    <property type="component" value="Unassembled WGS sequence"/>
</dbReference>
<dbReference type="GeneID" id="18870011"/>
<evidence type="ECO:0000313" key="2">
    <source>
        <dbReference type="EMBL" id="EGW32706.1"/>
    </source>
</evidence>
<name>G3ALU7_SPAPN</name>
<accession>G3ALU7</accession>
<reference evidence="2 3" key="1">
    <citation type="journal article" date="2011" name="Proc. Natl. Acad. Sci. U.S.A.">
        <title>Comparative genomics of xylose-fermenting fungi for enhanced biofuel production.</title>
        <authorList>
            <person name="Wohlbach D.J."/>
            <person name="Kuo A."/>
            <person name="Sato T.K."/>
            <person name="Potts K.M."/>
            <person name="Salamov A.A."/>
            <person name="LaButti K.M."/>
            <person name="Sun H."/>
            <person name="Clum A."/>
            <person name="Pangilinan J.L."/>
            <person name="Lindquist E.A."/>
            <person name="Lucas S."/>
            <person name="Lapidus A."/>
            <person name="Jin M."/>
            <person name="Gunawan C."/>
            <person name="Balan V."/>
            <person name="Dale B.E."/>
            <person name="Jeffries T.W."/>
            <person name="Zinkel R."/>
            <person name="Barry K.W."/>
            <person name="Grigoriev I.V."/>
            <person name="Gasch A.P."/>
        </authorList>
    </citation>
    <scope>NUCLEOTIDE SEQUENCE [LARGE SCALE GENOMIC DNA]</scope>
    <source>
        <strain evidence="3">NRRL Y-27907 / 11-Y1</strain>
    </source>
</reference>
<keyword evidence="2" id="KW-0418">Kinase</keyword>
<proteinExistence type="predicted"/>
<dbReference type="Pfam" id="PF12243">
    <property type="entry name" value="CTK3"/>
    <property type="match status" value="1"/>
</dbReference>
<dbReference type="InterPro" id="IPR006569">
    <property type="entry name" value="CID_dom"/>
</dbReference>
<organism evidence="3">
    <name type="scientific">Spathaspora passalidarum (strain NRRL Y-27907 / 11-Y1)</name>
    <dbReference type="NCBI Taxonomy" id="619300"/>
    <lineage>
        <taxon>Eukaryota</taxon>
        <taxon>Fungi</taxon>
        <taxon>Dikarya</taxon>
        <taxon>Ascomycota</taxon>
        <taxon>Saccharomycotina</taxon>
        <taxon>Pichiomycetes</taxon>
        <taxon>Debaryomycetaceae</taxon>
        <taxon>Spathaspora</taxon>
    </lineage>
</organism>
<evidence type="ECO:0000313" key="3">
    <source>
        <dbReference type="Proteomes" id="UP000000709"/>
    </source>
</evidence>
<evidence type="ECO:0000259" key="1">
    <source>
        <dbReference type="PROSITE" id="PS51391"/>
    </source>
</evidence>
<dbReference type="STRING" id="619300.G3ALU7"/>
<gene>
    <name evidence="2" type="ORF">SPAPADRAFT_137052</name>
</gene>
<dbReference type="PANTHER" id="PTHR28291">
    <property type="entry name" value="CTD KINASE SUBUNIT GAMMA"/>
    <property type="match status" value="1"/>
</dbReference>
<dbReference type="eggNOG" id="ENOG502S1MK">
    <property type="taxonomic scope" value="Eukaryota"/>
</dbReference>
<dbReference type="InterPro" id="IPR042326">
    <property type="entry name" value="Ctk3"/>
</dbReference>
<dbReference type="OrthoDB" id="21266at2759"/>
<dbReference type="InParanoid" id="G3ALU7"/>
<feature type="domain" description="CID" evidence="1">
    <location>
        <begin position="2"/>
        <end position="156"/>
    </location>
</feature>